<dbReference type="AlphaFoldDB" id="A0A5B7G3M0"/>
<dbReference type="EMBL" id="VSRR010010589">
    <property type="protein sequence ID" value="MPC52045.1"/>
    <property type="molecule type" value="Genomic_DNA"/>
</dbReference>
<dbReference type="Proteomes" id="UP000324222">
    <property type="component" value="Unassembled WGS sequence"/>
</dbReference>
<reference evidence="2 3" key="1">
    <citation type="submission" date="2019-05" db="EMBL/GenBank/DDBJ databases">
        <title>Another draft genome of Portunus trituberculatus and its Hox gene families provides insights of decapod evolution.</title>
        <authorList>
            <person name="Jeong J.-H."/>
            <person name="Song I."/>
            <person name="Kim S."/>
            <person name="Choi T."/>
            <person name="Kim D."/>
            <person name="Ryu S."/>
            <person name="Kim W."/>
        </authorList>
    </citation>
    <scope>NUCLEOTIDE SEQUENCE [LARGE SCALE GENOMIC DNA]</scope>
    <source>
        <tissue evidence="2">Muscle</tissue>
    </source>
</reference>
<proteinExistence type="predicted"/>
<sequence length="81" mass="8290">MRFVEFGGKTVCFHADLACRGSAATSTGSVLACSDQFCDPPVGTFTHVNQNGASGAWCPTGRRGGSSCGSHPPSAAPMLRN</sequence>
<organism evidence="2 3">
    <name type="scientific">Portunus trituberculatus</name>
    <name type="common">Swimming crab</name>
    <name type="synonym">Neptunus trituberculatus</name>
    <dbReference type="NCBI Taxonomy" id="210409"/>
    <lineage>
        <taxon>Eukaryota</taxon>
        <taxon>Metazoa</taxon>
        <taxon>Ecdysozoa</taxon>
        <taxon>Arthropoda</taxon>
        <taxon>Crustacea</taxon>
        <taxon>Multicrustacea</taxon>
        <taxon>Malacostraca</taxon>
        <taxon>Eumalacostraca</taxon>
        <taxon>Eucarida</taxon>
        <taxon>Decapoda</taxon>
        <taxon>Pleocyemata</taxon>
        <taxon>Brachyura</taxon>
        <taxon>Eubrachyura</taxon>
        <taxon>Portunoidea</taxon>
        <taxon>Portunidae</taxon>
        <taxon>Portuninae</taxon>
        <taxon>Portunus</taxon>
    </lineage>
</organism>
<evidence type="ECO:0000256" key="1">
    <source>
        <dbReference type="SAM" id="MobiDB-lite"/>
    </source>
</evidence>
<dbReference type="PROSITE" id="PS51257">
    <property type="entry name" value="PROKAR_LIPOPROTEIN"/>
    <property type="match status" value="1"/>
</dbReference>
<protein>
    <submittedName>
        <fullName evidence="2">Uncharacterized protein</fullName>
    </submittedName>
</protein>
<evidence type="ECO:0000313" key="2">
    <source>
        <dbReference type="EMBL" id="MPC52045.1"/>
    </source>
</evidence>
<gene>
    <name evidence="2" type="ORF">E2C01_045904</name>
</gene>
<comment type="caution">
    <text evidence="2">The sequence shown here is derived from an EMBL/GenBank/DDBJ whole genome shotgun (WGS) entry which is preliminary data.</text>
</comment>
<name>A0A5B7G3M0_PORTR</name>
<keyword evidence="3" id="KW-1185">Reference proteome</keyword>
<accession>A0A5B7G3M0</accession>
<evidence type="ECO:0000313" key="3">
    <source>
        <dbReference type="Proteomes" id="UP000324222"/>
    </source>
</evidence>
<feature type="region of interest" description="Disordered" evidence="1">
    <location>
        <begin position="62"/>
        <end position="81"/>
    </location>
</feature>